<evidence type="ECO:0000313" key="1">
    <source>
        <dbReference type="EMBL" id="KAG5529753.1"/>
    </source>
</evidence>
<sequence>MFFHLTSEDDVLVNMSIYFQYSVFCMSTCINAMEASSYHVNYDSCSKKSRVVDENHFFSQYLLINEDMILIHECS</sequence>
<keyword evidence="2" id="KW-1185">Reference proteome</keyword>
<dbReference type="Proteomes" id="UP000823749">
    <property type="component" value="Chromosome 10"/>
</dbReference>
<gene>
    <name evidence="1" type="ORF">RHGRI_030214</name>
</gene>
<reference evidence="1" key="1">
    <citation type="submission" date="2020-08" db="EMBL/GenBank/DDBJ databases">
        <title>Plant Genome Project.</title>
        <authorList>
            <person name="Zhang R.-G."/>
        </authorList>
    </citation>
    <scope>NUCLEOTIDE SEQUENCE</scope>
    <source>
        <strain evidence="1">WSP0</strain>
        <tissue evidence="1">Leaf</tissue>
    </source>
</reference>
<evidence type="ECO:0000313" key="2">
    <source>
        <dbReference type="Proteomes" id="UP000823749"/>
    </source>
</evidence>
<protein>
    <submittedName>
        <fullName evidence="1">Uncharacterized protein</fullName>
    </submittedName>
</protein>
<dbReference type="AlphaFoldDB" id="A0AAV6IQ97"/>
<organism evidence="1 2">
    <name type="scientific">Rhododendron griersonianum</name>
    <dbReference type="NCBI Taxonomy" id="479676"/>
    <lineage>
        <taxon>Eukaryota</taxon>
        <taxon>Viridiplantae</taxon>
        <taxon>Streptophyta</taxon>
        <taxon>Embryophyta</taxon>
        <taxon>Tracheophyta</taxon>
        <taxon>Spermatophyta</taxon>
        <taxon>Magnoliopsida</taxon>
        <taxon>eudicotyledons</taxon>
        <taxon>Gunneridae</taxon>
        <taxon>Pentapetalae</taxon>
        <taxon>asterids</taxon>
        <taxon>Ericales</taxon>
        <taxon>Ericaceae</taxon>
        <taxon>Ericoideae</taxon>
        <taxon>Rhodoreae</taxon>
        <taxon>Rhododendron</taxon>
    </lineage>
</organism>
<accession>A0AAV6IQ97</accession>
<comment type="caution">
    <text evidence="1">The sequence shown here is derived from an EMBL/GenBank/DDBJ whole genome shotgun (WGS) entry which is preliminary data.</text>
</comment>
<proteinExistence type="predicted"/>
<dbReference type="EMBL" id="JACTNZ010000010">
    <property type="protein sequence ID" value="KAG5529753.1"/>
    <property type="molecule type" value="Genomic_DNA"/>
</dbReference>
<name>A0AAV6IQ97_9ERIC</name>